<keyword evidence="1 4" id="KW-0378">Hydrolase</keyword>
<feature type="binding site" evidence="2">
    <location>
        <position position="359"/>
    </location>
    <ligand>
        <name>Mn(2+)</name>
        <dbReference type="ChEBI" id="CHEBI:29035"/>
        <label>2</label>
    </ligand>
</feature>
<proteinExistence type="predicted"/>
<feature type="domain" description="Peptidase M20 dimerisation" evidence="3">
    <location>
        <begin position="180"/>
        <end position="276"/>
    </location>
</feature>
<dbReference type="EMBL" id="BKAU01000004">
    <property type="protein sequence ID" value="GEP97093.1"/>
    <property type="molecule type" value="Genomic_DNA"/>
</dbReference>
<dbReference type="GO" id="GO:0046872">
    <property type="term" value="F:metal ion binding"/>
    <property type="evidence" value="ECO:0007669"/>
    <property type="project" value="UniProtKB-KW"/>
</dbReference>
<keyword evidence="5" id="KW-1185">Reference proteome</keyword>
<dbReference type="InterPro" id="IPR011650">
    <property type="entry name" value="Peptidase_M20_dimer"/>
</dbReference>
<dbReference type="GO" id="GO:0016787">
    <property type="term" value="F:hydrolase activity"/>
    <property type="evidence" value="ECO:0007669"/>
    <property type="project" value="UniProtKB-KW"/>
</dbReference>
<dbReference type="RefSeq" id="WP_146864338.1">
    <property type="nucleotide sequence ID" value="NZ_BKAU01000004.1"/>
</dbReference>
<evidence type="ECO:0000313" key="4">
    <source>
        <dbReference type="EMBL" id="GEP97093.1"/>
    </source>
</evidence>
<organism evidence="4 5">
    <name type="scientific">Chitinophaga cymbidii</name>
    <dbReference type="NCBI Taxonomy" id="1096750"/>
    <lineage>
        <taxon>Bacteria</taxon>
        <taxon>Pseudomonadati</taxon>
        <taxon>Bacteroidota</taxon>
        <taxon>Chitinophagia</taxon>
        <taxon>Chitinophagales</taxon>
        <taxon>Chitinophagaceae</taxon>
        <taxon>Chitinophaga</taxon>
    </lineage>
</organism>
<keyword evidence="2" id="KW-0464">Manganese</keyword>
<dbReference type="PIRSF" id="PIRSF005962">
    <property type="entry name" value="Pept_M20D_amidohydro"/>
    <property type="match status" value="1"/>
</dbReference>
<dbReference type="NCBIfam" id="TIGR01891">
    <property type="entry name" value="amidohydrolases"/>
    <property type="match status" value="1"/>
</dbReference>
<name>A0A512RN37_9BACT</name>
<protein>
    <submittedName>
        <fullName evidence="4">N-acyl-L-amino acid amidohydrolase</fullName>
    </submittedName>
</protein>
<dbReference type="InterPro" id="IPR002933">
    <property type="entry name" value="Peptidase_M20"/>
</dbReference>
<comment type="cofactor">
    <cofactor evidence="2">
        <name>Mn(2+)</name>
        <dbReference type="ChEBI" id="CHEBI:29035"/>
    </cofactor>
    <text evidence="2">The Mn(2+) ion enhances activity.</text>
</comment>
<evidence type="ECO:0000313" key="5">
    <source>
        <dbReference type="Proteomes" id="UP000321436"/>
    </source>
</evidence>
<comment type="caution">
    <text evidence="4">The sequence shown here is derived from an EMBL/GenBank/DDBJ whole genome shotgun (WGS) entry which is preliminary data.</text>
</comment>
<keyword evidence="2" id="KW-0479">Metal-binding</keyword>
<dbReference type="PANTHER" id="PTHR11014:SF63">
    <property type="entry name" value="METALLOPEPTIDASE, PUTATIVE (AFU_ORTHOLOGUE AFUA_6G09600)-RELATED"/>
    <property type="match status" value="1"/>
</dbReference>
<dbReference type="OrthoDB" id="9776731at2"/>
<gene>
    <name evidence="4" type="ORF">CCY01nite_33530</name>
</gene>
<dbReference type="InterPro" id="IPR036264">
    <property type="entry name" value="Bact_exopeptidase_dim_dom"/>
</dbReference>
<dbReference type="SUPFAM" id="SSF55031">
    <property type="entry name" value="Bacterial exopeptidase dimerisation domain"/>
    <property type="match status" value="1"/>
</dbReference>
<evidence type="ECO:0000256" key="1">
    <source>
        <dbReference type="ARBA" id="ARBA00022801"/>
    </source>
</evidence>
<dbReference type="Pfam" id="PF07687">
    <property type="entry name" value="M20_dimer"/>
    <property type="match status" value="1"/>
</dbReference>
<evidence type="ECO:0000259" key="3">
    <source>
        <dbReference type="Pfam" id="PF07687"/>
    </source>
</evidence>
<feature type="binding site" evidence="2">
    <location>
        <position position="94"/>
    </location>
    <ligand>
        <name>Mn(2+)</name>
        <dbReference type="ChEBI" id="CHEBI:29035"/>
        <label>2</label>
    </ligand>
</feature>
<dbReference type="PANTHER" id="PTHR11014">
    <property type="entry name" value="PEPTIDASE M20 FAMILY MEMBER"/>
    <property type="match status" value="1"/>
</dbReference>
<feature type="binding site" evidence="2">
    <location>
        <position position="96"/>
    </location>
    <ligand>
        <name>Mn(2+)</name>
        <dbReference type="ChEBI" id="CHEBI:29035"/>
        <label>2</label>
    </ligand>
</feature>
<dbReference type="CDD" id="cd03886">
    <property type="entry name" value="M20_Acy1"/>
    <property type="match status" value="1"/>
</dbReference>
<accession>A0A512RN37</accession>
<dbReference type="AlphaFoldDB" id="A0A512RN37"/>
<dbReference type="Gene3D" id="3.40.630.10">
    <property type="entry name" value="Zn peptidases"/>
    <property type="match status" value="1"/>
</dbReference>
<dbReference type="Proteomes" id="UP000321436">
    <property type="component" value="Unassembled WGS sequence"/>
</dbReference>
<sequence>MDQHLLEKLIRIRRQLHLHPELGFREFNTSALVQQELHAMDIPFETLAVTGVIGSITKGTGPEIVLRADMDALPVREETGLDFSSVEEQVMHACGHDMHTTILLGAAALLKEMPFEGTVKLVFQPSEEGNERSPEKGKSGGQLIVESGKLNNAKAALGLHVHPLLPVGLMGFRNGEALANVCSFTLRITGKGGHAGSLEHVIDPVLVAGQIIVAAQSIISHNATLQSAVLAFTHMETTAPPSHNVIPQGTVLQGSLRAINIDTYNLLLEKFQQLLKGMETSYGCSIEFEQIAYYPSLLNDAGIHHKLSGVHDDVIGKGKVLEGTVHLVAEDFAFYSRLMPSQFYYLGAQVPGNDQYFLHHPKVTFNEACIPYGVRFLAEGALALIKSS</sequence>
<dbReference type="InterPro" id="IPR017439">
    <property type="entry name" value="Amidohydrolase"/>
</dbReference>
<reference evidence="4 5" key="1">
    <citation type="submission" date="2019-07" db="EMBL/GenBank/DDBJ databases">
        <title>Whole genome shotgun sequence of Chitinophaga cymbidii NBRC 109752.</title>
        <authorList>
            <person name="Hosoyama A."/>
            <person name="Uohara A."/>
            <person name="Ohji S."/>
            <person name="Ichikawa N."/>
        </authorList>
    </citation>
    <scope>NUCLEOTIDE SEQUENCE [LARGE SCALE GENOMIC DNA]</scope>
    <source>
        <strain evidence="4 5">NBRC 109752</strain>
    </source>
</reference>
<dbReference type="Gene3D" id="3.30.70.360">
    <property type="match status" value="1"/>
</dbReference>
<evidence type="ECO:0000256" key="2">
    <source>
        <dbReference type="PIRSR" id="PIRSR005962-1"/>
    </source>
</evidence>
<feature type="binding site" evidence="2">
    <location>
        <position position="128"/>
    </location>
    <ligand>
        <name>Mn(2+)</name>
        <dbReference type="ChEBI" id="CHEBI:29035"/>
        <label>2</label>
    </ligand>
</feature>
<feature type="binding site" evidence="2">
    <location>
        <position position="160"/>
    </location>
    <ligand>
        <name>Mn(2+)</name>
        <dbReference type="ChEBI" id="CHEBI:29035"/>
        <label>2</label>
    </ligand>
</feature>
<dbReference type="SUPFAM" id="SSF53187">
    <property type="entry name" value="Zn-dependent exopeptidases"/>
    <property type="match status" value="1"/>
</dbReference>
<dbReference type="Pfam" id="PF01546">
    <property type="entry name" value="Peptidase_M20"/>
    <property type="match status" value="1"/>
</dbReference>